<reference evidence="2" key="1">
    <citation type="journal article" date="2019" name="bioRxiv">
        <title>The Genome of the Zebra Mussel, Dreissena polymorpha: A Resource for Invasive Species Research.</title>
        <authorList>
            <person name="McCartney M.A."/>
            <person name="Auch B."/>
            <person name="Kono T."/>
            <person name="Mallez S."/>
            <person name="Zhang Y."/>
            <person name="Obille A."/>
            <person name="Becker A."/>
            <person name="Abrahante J.E."/>
            <person name="Garbe J."/>
            <person name="Badalamenti J.P."/>
            <person name="Herman A."/>
            <person name="Mangelson H."/>
            <person name="Liachko I."/>
            <person name="Sullivan S."/>
            <person name="Sone E.D."/>
            <person name="Koren S."/>
            <person name="Silverstein K.A.T."/>
            <person name="Beckman K.B."/>
            <person name="Gohl D.M."/>
        </authorList>
    </citation>
    <scope>NUCLEOTIDE SEQUENCE</scope>
    <source>
        <strain evidence="2">Duluth1</strain>
        <tissue evidence="2">Whole animal</tissue>
    </source>
</reference>
<dbReference type="EMBL" id="JAIWYP010000015">
    <property type="protein sequence ID" value="KAH3701588.1"/>
    <property type="molecule type" value="Genomic_DNA"/>
</dbReference>
<name>A0A9D3YMH3_DREPO</name>
<gene>
    <name evidence="1" type="ORF">DPMN_076523</name>
    <name evidence="2" type="ORF">DPMN_076577</name>
</gene>
<dbReference type="EMBL" id="JAIWYP010000015">
    <property type="protein sequence ID" value="KAH3701534.1"/>
    <property type="molecule type" value="Genomic_DNA"/>
</dbReference>
<protein>
    <submittedName>
        <fullName evidence="2">Uncharacterized protein</fullName>
    </submittedName>
</protein>
<dbReference type="Proteomes" id="UP000828390">
    <property type="component" value="Unassembled WGS sequence"/>
</dbReference>
<dbReference type="AlphaFoldDB" id="A0A9D3YMH3"/>
<evidence type="ECO:0000313" key="3">
    <source>
        <dbReference type="Proteomes" id="UP000828390"/>
    </source>
</evidence>
<keyword evidence="3" id="KW-1185">Reference proteome</keyword>
<sequence length="51" mass="5601">MYWATWPRTAGAGRSIRGECPTRTSSRPGQSIRAALEIRRTSGSEMRTSGC</sequence>
<comment type="caution">
    <text evidence="2">The sequence shown here is derived from an EMBL/GenBank/DDBJ whole genome shotgun (WGS) entry which is preliminary data.</text>
</comment>
<proteinExistence type="predicted"/>
<evidence type="ECO:0000313" key="2">
    <source>
        <dbReference type="EMBL" id="KAH3701588.1"/>
    </source>
</evidence>
<reference evidence="2" key="2">
    <citation type="submission" date="2020-11" db="EMBL/GenBank/DDBJ databases">
        <authorList>
            <person name="McCartney M.A."/>
            <person name="Auch B."/>
            <person name="Kono T."/>
            <person name="Mallez S."/>
            <person name="Becker A."/>
            <person name="Gohl D.M."/>
            <person name="Silverstein K.A.T."/>
            <person name="Koren S."/>
            <person name="Bechman K.B."/>
            <person name="Herman A."/>
            <person name="Abrahante J.E."/>
            <person name="Garbe J."/>
        </authorList>
    </citation>
    <scope>NUCLEOTIDE SEQUENCE</scope>
    <source>
        <strain evidence="2">Duluth1</strain>
        <tissue evidence="2">Whole animal</tissue>
    </source>
</reference>
<accession>A0A9D3YMH3</accession>
<organism evidence="2 3">
    <name type="scientific">Dreissena polymorpha</name>
    <name type="common">Zebra mussel</name>
    <name type="synonym">Mytilus polymorpha</name>
    <dbReference type="NCBI Taxonomy" id="45954"/>
    <lineage>
        <taxon>Eukaryota</taxon>
        <taxon>Metazoa</taxon>
        <taxon>Spiralia</taxon>
        <taxon>Lophotrochozoa</taxon>
        <taxon>Mollusca</taxon>
        <taxon>Bivalvia</taxon>
        <taxon>Autobranchia</taxon>
        <taxon>Heteroconchia</taxon>
        <taxon>Euheterodonta</taxon>
        <taxon>Imparidentia</taxon>
        <taxon>Neoheterodontei</taxon>
        <taxon>Myida</taxon>
        <taxon>Dreissenoidea</taxon>
        <taxon>Dreissenidae</taxon>
        <taxon>Dreissena</taxon>
    </lineage>
</organism>
<evidence type="ECO:0000313" key="1">
    <source>
        <dbReference type="EMBL" id="KAH3701534.1"/>
    </source>
</evidence>